<evidence type="ECO:0000313" key="1">
    <source>
        <dbReference type="EMBL" id="KAL3504451.1"/>
    </source>
</evidence>
<gene>
    <name evidence="1" type="ORF">ACH5RR_034292</name>
</gene>
<name>A0ABD2YBS4_9GENT</name>
<evidence type="ECO:0000313" key="2">
    <source>
        <dbReference type="Proteomes" id="UP001630127"/>
    </source>
</evidence>
<dbReference type="EMBL" id="JBJUIK010000014">
    <property type="protein sequence ID" value="KAL3504451.1"/>
    <property type="molecule type" value="Genomic_DNA"/>
</dbReference>
<proteinExistence type="predicted"/>
<keyword evidence="2" id="KW-1185">Reference proteome</keyword>
<protein>
    <submittedName>
        <fullName evidence="1">Uncharacterized protein</fullName>
    </submittedName>
</protein>
<reference evidence="1 2" key="1">
    <citation type="submission" date="2024-11" db="EMBL/GenBank/DDBJ databases">
        <title>A near-complete genome assembly of Cinchona calisaya.</title>
        <authorList>
            <person name="Lian D.C."/>
            <person name="Zhao X.W."/>
            <person name="Wei L."/>
        </authorList>
    </citation>
    <scope>NUCLEOTIDE SEQUENCE [LARGE SCALE GENOMIC DNA]</scope>
    <source>
        <tissue evidence="1">Nenye</tissue>
    </source>
</reference>
<dbReference type="AlphaFoldDB" id="A0ABD2YBS4"/>
<accession>A0ABD2YBS4</accession>
<comment type="caution">
    <text evidence="1">The sequence shown here is derived from an EMBL/GenBank/DDBJ whole genome shotgun (WGS) entry which is preliminary data.</text>
</comment>
<dbReference type="Proteomes" id="UP001630127">
    <property type="component" value="Unassembled WGS sequence"/>
</dbReference>
<sequence>MTILQSHSQMLDTAPHTKELLRTTQMLRRKYSAPASLSLEVHRSSQASSLKRTMSAPLITCEGQIPDSHSGISKLPCVEEVDTAHIPPSDELSNIVPGEGDNTLVTTCEGEIPQSYSGISEAFEELARAVIEESENRRSASVTTCEVDIPESMPHVDMVHTPDLEEQSSVVVTLLDSYPFSDVTDSAQAPDTEESTILVQQQLRRKICYSVVSCKDGVLQCCIMPSLQAHKCTRSALVTIGEPSSIVVGEGKLTLVTTCVGDIPESNSRIDSGILEEPDVTEFIHHLLEELARVVVEESENRRSASVITCDVEIPESNARIDSRTSEASDVREFIHHLLEELAGVAVEDSENRRSALLTTRDVEIPYSMPQADTVHALGPEEQLSVVVTPPGLSSSLKCDRFCTSS</sequence>
<organism evidence="1 2">
    <name type="scientific">Cinchona calisaya</name>
    <dbReference type="NCBI Taxonomy" id="153742"/>
    <lineage>
        <taxon>Eukaryota</taxon>
        <taxon>Viridiplantae</taxon>
        <taxon>Streptophyta</taxon>
        <taxon>Embryophyta</taxon>
        <taxon>Tracheophyta</taxon>
        <taxon>Spermatophyta</taxon>
        <taxon>Magnoliopsida</taxon>
        <taxon>eudicotyledons</taxon>
        <taxon>Gunneridae</taxon>
        <taxon>Pentapetalae</taxon>
        <taxon>asterids</taxon>
        <taxon>lamiids</taxon>
        <taxon>Gentianales</taxon>
        <taxon>Rubiaceae</taxon>
        <taxon>Cinchonoideae</taxon>
        <taxon>Cinchoneae</taxon>
        <taxon>Cinchona</taxon>
    </lineage>
</organism>